<dbReference type="Gene3D" id="1.10.10.10">
    <property type="entry name" value="Winged helix-like DNA-binding domain superfamily/Winged helix DNA-binding domain"/>
    <property type="match status" value="1"/>
</dbReference>
<keyword evidence="10" id="KW-1185">Reference proteome</keyword>
<keyword evidence="4" id="KW-0804">Transcription</keyword>
<dbReference type="EMBL" id="LQOP01000029">
    <property type="protein sequence ID" value="ORV21678.1"/>
    <property type="molecule type" value="Genomic_DNA"/>
</dbReference>
<organism evidence="5 8">
    <name type="scientific">Mycolicibacterium conceptionense</name>
    <dbReference type="NCBI Taxonomy" id="451644"/>
    <lineage>
        <taxon>Bacteria</taxon>
        <taxon>Bacillati</taxon>
        <taxon>Actinomycetota</taxon>
        <taxon>Actinomycetes</taxon>
        <taxon>Mycobacteriales</taxon>
        <taxon>Mycobacteriaceae</taxon>
        <taxon>Mycolicibacterium</taxon>
    </lineage>
</organism>
<dbReference type="InterPro" id="IPR036388">
    <property type="entry name" value="WH-like_DNA-bd_sf"/>
</dbReference>
<sequence length="131" mass="15091">MGVVVLGQQRGFGDLEAVVMDTVWSYAEPVTVRDVFDELSQQRDIAYTTVMSTMDNLHRKRWLKRERVGRAYSYWPAMTREERSADLMREALHTGGDADLVLNFFLTKINDEESAQIRAALRKAARRRPPS</sequence>
<dbReference type="EMBL" id="LFOD01000004">
    <property type="protein sequence ID" value="KMV19113.1"/>
    <property type="molecule type" value="Genomic_DNA"/>
</dbReference>
<protein>
    <submittedName>
        <fullName evidence="5">CopY family transcriptional regulator</fullName>
    </submittedName>
</protein>
<dbReference type="GO" id="GO:0003677">
    <property type="term" value="F:DNA binding"/>
    <property type="evidence" value="ECO:0007669"/>
    <property type="project" value="UniProtKB-KW"/>
</dbReference>
<dbReference type="AlphaFoldDB" id="A0A0J8UC43"/>
<keyword evidence="3" id="KW-0238">DNA-binding</keyword>
<reference evidence="5 8" key="1">
    <citation type="submission" date="2015-06" db="EMBL/GenBank/DDBJ databases">
        <title>Genome sequence of Mycobacterium conceptionense strain MLE.</title>
        <authorList>
            <person name="Greninger A.L."/>
            <person name="Cunningham G."/>
            <person name="Chiu C.Y."/>
            <person name="Miller S."/>
        </authorList>
    </citation>
    <scope>NUCLEOTIDE SEQUENCE [LARGE SCALE GENOMIC DNA]</scope>
    <source>
        <strain evidence="5 8">MLE</strain>
    </source>
</reference>
<evidence type="ECO:0000313" key="5">
    <source>
        <dbReference type="EMBL" id="KMV19113.1"/>
    </source>
</evidence>
<evidence type="ECO:0000256" key="4">
    <source>
        <dbReference type="ARBA" id="ARBA00023163"/>
    </source>
</evidence>
<dbReference type="GO" id="GO:0045892">
    <property type="term" value="P:negative regulation of DNA-templated transcription"/>
    <property type="evidence" value="ECO:0007669"/>
    <property type="project" value="InterPro"/>
</dbReference>
<dbReference type="Proteomes" id="UP000093779">
    <property type="component" value="Unassembled WGS sequence"/>
</dbReference>
<evidence type="ECO:0000256" key="3">
    <source>
        <dbReference type="ARBA" id="ARBA00023125"/>
    </source>
</evidence>
<reference evidence="7 10" key="2">
    <citation type="submission" date="2016-01" db="EMBL/GenBank/DDBJ databases">
        <title>The new phylogeny of the genus Mycobacterium.</title>
        <authorList>
            <person name="Tarcisio F."/>
            <person name="Conor M."/>
            <person name="Antonella G."/>
            <person name="Elisabetta G."/>
            <person name="Giulia F.S."/>
            <person name="Sara T."/>
            <person name="Anna F."/>
            <person name="Clotilde B."/>
            <person name="Roberto B."/>
            <person name="Veronica D.S."/>
            <person name="Fabio R."/>
            <person name="Monica P."/>
            <person name="Olivier J."/>
            <person name="Enrico T."/>
            <person name="Nicola S."/>
        </authorList>
    </citation>
    <scope>NUCLEOTIDE SEQUENCE [LARGE SCALE GENOMIC DNA]</scope>
    <source>
        <strain evidence="7 10">CCUG 50187</strain>
    </source>
</reference>
<dbReference type="RefSeq" id="WP_043370820.1">
    <property type="nucleotide sequence ID" value="NZ_MBGE01000150.1"/>
</dbReference>
<dbReference type="InterPro" id="IPR036390">
    <property type="entry name" value="WH_DNA-bd_sf"/>
</dbReference>
<comment type="caution">
    <text evidence="5">The sequence shown here is derived from an EMBL/GenBank/DDBJ whole genome shotgun (WGS) entry which is preliminary data.</text>
</comment>
<reference evidence="6 9" key="3">
    <citation type="submission" date="2016-06" db="EMBL/GenBank/DDBJ databases">
        <authorList>
            <person name="Kjaerup R.B."/>
            <person name="Dalgaard T.S."/>
            <person name="Juul-Madsen H.R."/>
        </authorList>
    </citation>
    <scope>NUCLEOTIDE SEQUENCE [LARGE SCALE GENOMIC DNA]</scope>
    <source>
        <strain evidence="6 9">ACS1953</strain>
    </source>
</reference>
<dbReference type="Proteomes" id="UP000193811">
    <property type="component" value="Unassembled WGS sequence"/>
</dbReference>
<evidence type="ECO:0000313" key="7">
    <source>
        <dbReference type="EMBL" id="ORV21678.1"/>
    </source>
</evidence>
<dbReference type="InterPro" id="IPR005650">
    <property type="entry name" value="BlaI_family"/>
</dbReference>
<accession>A0A0J8UC43</accession>
<dbReference type="PATRIC" id="fig|451644.5.peg.1344"/>
<dbReference type="OrthoDB" id="9813987at2"/>
<gene>
    <name evidence="6" type="ORF">A5726_07550</name>
    <name evidence="5" type="ORF">ACT17_06540</name>
    <name evidence="7" type="ORF">AWB98_26860</name>
</gene>
<name>A0A0J8UC43_9MYCO</name>
<dbReference type="SUPFAM" id="SSF46785">
    <property type="entry name" value="Winged helix' DNA-binding domain"/>
    <property type="match status" value="1"/>
</dbReference>
<evidence type="ECO:0000313" key="6">
    <source>
        <dbReference type="EMBL" id="OBF25501.1"/>
    </source>
</evidence>
<evidence type="ECO:0000313" key="9">
    <source>
        <dbReference type="Proteomes" id="UP000093779"/>
    </source>
</evidence>
<comment type="similarity">
    <text evidence="1">Belongs to the BlaI transcriptional regulatory family.</text>
</comment>
<evidence type="ECO:0000256" key="2">
    <source>
        <dbReference type="ARBA" id="ARBA00023015"/>
    </source>
</evidence>
<dbReference type="Pfam" id="PF03965">
    <property type="entry name" value="Penicillinase_R"/>
    <property type="match status" value="1"/>
</dbReference>
<dbReference type="EMBL" id="LZHX01000026">
    <property type="protein sequence ID" value="OBF25501.1"/>
    <property type="molecule type" value="Genomic_DNA"/>
</dbReference>
<keyword evidence="2" id="KW-0805">Transcription regulation</keyword>
<proteinExistence type="inferred from homology"/>
<dbReference type="Proteomes" id="UP000037594">
    <property type="component" value="Unassembled WGS sequence"/>
</dbReference>
<evidence type="ECO:0000313" key="8">
    <source>
        <dbReference type="Proteomes" id="UP000037594"/>
    </source>
</evidence>
<evidence type="ECO:0000313" key="10">
    <source>
        <dbReference type="Proteomes" id="UP000193811"/>
    </source>
</evidence>
<evidence type="ECO:0000256" key="1">
    <source>
        <dbReference type="ARBA" id="ARBA00011046"/>
    </source>
</evidence>